<comment type="caution">
    <text evidence="1">The sequence shown here is derived from an EMBL/GenBank/DDBJ whole genome shotgun (WGS) entry which is preliminary data.</text>
</comment>
<evidence type="ECO:0000313" key="2">
    <source>
        <dbReference type="EMBL" id="SUN27477.1"/>
    </source>
</evidence>
<dbReference type="EMBL" id="UHEW01000005">
    <property type="protein sequence ID" value="SUN27477.1"/>
    <property type="molecule type" value="Genomic_DNA"/>
</dbReference>
<gene>
    <name evidence="1" type="ORF">NCTC8185_01085</name>
    <name evidence="2" type="ORF">NCTC9828_00354</name>
</gene>
<dbReference type="InterPro" id="IPR013324">
    <property type="entry name" value="RNA_pol_sigma_r3/r4-like"/>
</dbReference>
<evidence type="ECO:0000313" key="3">
    <source>
        <dbReference type="Proteomes" id="UP000254076"/>
    </source>
</evidence>
<organism evidence="1 3">
    <name type="scientific">Streptococcus agalactiae</name>
    <dbReference type="NCBI Taxonomy" id="1311"/>
    <lineage>
        <taxon>Bacteria</taxon>
        <taxon>Bacillati</taxon>
        <taxon>Bacillota</taxon>
        <taxon>Bacilli</taxon>
        <taxon>Lactobacillales</taxon>
        <taxon>Streptococcaceae</taxon>
        <taxon>Streptococcus</taxon>
    </lineage>
</organism>
<dbReference type="RefSeq" id="WP_001165574.1">
    <property type="nucleotide sequence ID" value="NZ_CP026082.1"/>
</dbReference>
<dbReference type="Gene3D" id="1.10.10.10">
    <property type="entry name" value="Winged helix-like DNA-binding domain superfamily/Winged helix DNA-binding domain"/>
    <property type="match status" value="1"/>
</dbReference>
<evidence type="ECO:0000313" key="4">
    <source>
        <dbReference type="Proteomes" id="UP000255140"/>
    </source>
</evidence>
<proteinExistence type="predicted"/>
<evidence type="ECO:0000313" key="1">
    <source>
        <dbReference type="EMBL" id="SUN13819.1"/>
    </source>
</evidence>
<dbReference type="Proteomes" id="UP000254076">
    <property type="component" value="Unassembled WGS sequence"/>
</dbReference>
<dbReference type="Proteomes" id="UP000255140">
    <property type="component" value="Unassembled WGS sequence"/>
</dbReference>
<dbReference type="AlphaFoldDB" id="A0A0H1ULT7"/>
<dbReference type="EMBL" id="UHEQ01000004">
    <property type="protein sequence ID" value="SUN13819.1"/>
    <property type="molecule type" value="Genomic_DNA"/>
</dbReference>
<dbReference type="InterPro" id="IPR036388">
    <property type="entry name" value="WH-like_DNA-bd_sf"/>
</dbReference>
<dbReference type="SUPFAM" id="SSF88659">
    <property type="entry name" value="Sigma3 and sigma4 domains of RNA polymerase sigma factors"/>
    <property type="match status" value="1"/>
</dbReference>
<reference evidence="3 4" key="1">
    <citation type="submission" date="2018-06" db="EMBL/GenBank/DDBJ databases">
        <authorList>
            <consortium name="Pathogen Informatics"/>
            <person name="Doyle S."/>
        </authorList>
    </citation>
    <scope>NUCLEOTIDE SEQUENCE [LARGE SCALE GENOMIC DNA]</scope>
    <source>
        <strain evidence="1 3">NCTC8185</strain>
        <strain evidence="2 4">NCTC9828</strain>
    </source>
</reference>
<protein>
    <submittedName>
        <fullName evidence="1">RNA polymerase sigma factor, sigma-70 family</fullName>
    </submittedName>
</protein>
<name>A0A0H1ULT7_STRAG</name>
<sequence>MQIHYPTNVELVDGLEPHEQEFWLNELKHLDRLEENYQRKIRYHQISSLYFVISEDGRETTLQELIQGNSCSGEDYIIMEVEEQLYCEALAELDEEHRTVFKAIFENGLNTTKASQLIGRSDKTAKKYYKEACKQVLKKMQS</sequence>
<accession>A0A0H1ULT7</accession>